<dbReference type="SMART" id="SM00047">
    <property type="entry name" value="LYZ2"/>
    <property type="match status" value="1"/>
</dbReference>
<dbReference type="OrthoDB" id="1371721at2"/>
<name>A0A291QQ96_9BACT</name>
<accession>A0A291QQ96</accession>
<sequence>MRKFFRRKLLVGGLFVVTSVASFAPTQAATPKKLGPKSYIAKYKELSIDLMNETGVPASVILGVAMLESGLGSSKNAQLLKNHFGIVGRNNLAKRGMTYRSMYREYASVEDSYKHFVKIVQRKSWFSKVRGTPDHMVWLKYMIKTGYSSAGQTWINRVSNIIKKYNLEALDHQNSVAIH</sequence>
<dbReference type="Gene3D" id="1.10.530.10">
    <property type="match status" value="1"/>
</dbReference>
<keyword evidence="1" id="KW-0378">Hydrolase</keyword>
<dbReference type="EMBL" id="CP023777">
    <property type="protein sequence ID" value="ATL46101.1"/>
    <property type="molecule type" value="Genomic_DNA"/>
</dbReference>
<dbReference type="GO" id="GO:0004040">
    <property type="term" value="F:amidase activity"/>
    <property type="evidence" value="ECO:0007669"/>
    <property type="project" value="InterPro"/>
</dbReference>
<feature type="chain" id="PRO_5012290521" evidence="2">
    <location>
        <begin position="29"/>
        <end position="179"/>
    </location>
</feature>
<evidence type="ECO:0000259" key="3">
    <source>
        <dbReference type="SMART" id="SM00047"/>
    </source>
</evidence>
<dbReference type="Pfam" id="PF01832">
    <property type="entry name" value="Glucosaminidase"/>
    <property type="match status" value="1"/>
</dbReference>
<dbReference type="AlphaFoldDB" id="A0A291QQ96"/>
<dbReference type="InterPro" id="IPR002901">
    <property type="entry name" value="MGlyc_endo_b_GlcNAc-like_dom"/>
</dbReference>
<dbReference type="RefSeq" id="WP_098192490.1">
    <property type="nucleotide sequence ID" value="NZ_CP023777.1"/>
</dbReference>
<organism evidence="4 5">
    <name type="scientific">Chitinophaga caeni</name>
    <dbReference type="NCBI Taxonomy" id="2029983"/>
    <lineage>
        <taxon>Bacteria</taxon>
        <taxon>Pseudomonadati</taxon>
        <taxon>Bacteroidota</taxon>
        <taxon>Chitinophagia</taxon>
        <taxon>Chitinophagales</taxon>
        <taxon>Chitinophagaceae</taxon>
        <taxon>Chitinophaga</taxon>
    </lineage>
</organism>
<evidence type="ECO:0000313" key="5">
    <source>
        <dbReference type="Proteomes" id="UP000220133"/>
    </source>
</evidence>
<dbReference type="InterPro" id="IPR051056">
    <property type="entry name" value="Glycosyl_Hydrolase_73"/>
</dbReference>
<reference evidence="4 5" key="1">
    <citation type="submission" date="2017-10" db="EMBL/GenBank/DDBJ databases">
        <title>Paenichitinophaga pekingensis gen. nov., sp. nov., isolated from activated sludge.</title>
        <authorList>
            <person name="Jin D."/>
            <person name="Kong X."/>
            <person name="Deng Y."/>
            <person name="Bai Z."/>
        </authorList>
    </citation>
    <scope>NUCLEOTIDE SEQUENCE [LARGE SCALE GENOMIC DNA]</scope>
    <source>
        <strain evidence="4 5">13</strain>
    </source>
</reference>
<gene>
    <name evidence="4" type="ORF">COR50_02365</name>
</gene>
<feature type="signal peptide" evidence="2">
    <location>
        <begin position="1"/>
        <end position="28"/>
    </location>
</feature>
<evidence type="ECO:0000313" key="4">
    <source>
        <dbReference type="EMBL" id="ATL46101.1"/>
    </source>
</evidence>
<dbReference type="KEGG" id="cbae:COR50_02365"/>
<proteinExistence type="predicted"/>
<evidence type="ECO:0000256" key="2">
    <source>
        <dbReference type="SAM" id="SignalP"/>
    </source>
</evidence>
<dbReference type="Proteomes" id="UP000220133">
    <property type="component" value="Chromosome"/>
</dbReference>
<evidence type="ECO:0000256" key="1">
    <source>
        <dbReference type="ARBA" id="ARBA00022801"/>
    </source>
</evidence>
<dbReference type="PANTHER" id="PTHR33308:SF9">
    <property type="entry name" value="PEPTIDOGLYCAN HYDROLASE FLGJ"/>
    <property type="match status" value="1"/>
</dbReference>
<feature type="domain" description="Mannosyl-glycoprotein endo-beta-N-acetylglucosamidase-like" evidence="3">
    <location>
        <begin position="29"/>
        <end position="171"/>
    </location>
</feature>
<keyword evidence="5" id="KW-1185">Reference proteome</keyword>
<dbReference type="PANTHER" id="PTHR33308">
    <property type="entry name" value="PEPTIDOGLYCAN HYDROLASE FLGJ"/>
    <property type="match status" value="1"/>
</dbReference>
<keyword evidence="2" id="KW-0732">Signal</keyword>
<protein>
    <submittedName>
        <fullName evidence="4">Muramidase</fullName>
    </submittedName>
</protein>